<proteinExistence type="predicted"/>
<organism evidence="1 2">
    <name type="scientific">Cetraspora pellucida</name>
    <dbReference type="NCBI Taxonomy" id="1433469"/>
    <lineage>
        <taxon>Eukaryota</taxon>
        <taxon>Fungi</taxon>
        <taxon>Fungi incertae sedis</taxon>
        <taxon>Mucoromycota</taxon>
        <taxon>Glomeromycotina</taxon>
        <taxon>Glomeromycetes</taxon>
        <taxon>Diversisporales</taxon>
        <taxon>Gigasporaceae</taxon>
        <taxon>Cetraspora</taxon>
    </lineage>
</organism>
<name>A0ACA9KC68_9GLOM</name>
<comment type="caution">
    <text evidence="1">The sequence shown here is derived from an EMBL/GenBank/DDBJ whole genome shotgun (WGS) entry which is preliminary data.</text>
</comment>
<protein>
    <submittedName>
        <fullName evidence="1">8316_t:CDS:1</fullName>
    </submittedName>
</protein>
<keyword evidence="2" id="KW-1185">Reference proteome</keyword>
<evidence type="ECO:0000313" key="2">
    <source>
        <dbReference type="Proteomes" id="UP000789366"/>
    </source>
</evidence>
<accession>A0ACA9KC68</accession>
<dbReference type="Proteomes" id="UP000789366">
    <property type="component" value="Unassembled WGS sequence"/>
</dbReference>
<sequence length="223" mass="25638">MKFSKSRNIGVFGDVKDTGIPVSVWRYYLISSRPDTSDSIFTWKEFITGIILNCWPILKVNHVMKFVAAKYDGTLPSFSCDSESEQTLIKNINNLLANYIEALENIKLHAGLEIAMEIHDRAMVICRNQNSITLCLPTVLRNAIRPYMPSVTEPIVHQLNASLRNIPDTFIMDIEAGHQIDKAEYLFKRIDEKIAEEFSKKFAGESRDDKKKQQKKRLRLLIM</sequence>
<reference evidence="1" key="1">
    <citation type="submission" date="2021-06" db="EMBL/GenBank/DDBJ databases">
        <authorList>
            <person name="Kallberg Y."/>
            <person name="Tangrot J."/>
            <person name="Rosling A."/>
        </authorList>
    </citation>
    <scope>NUCLEOTIDE SEQUENCE</scope>
    <source>
        <strain evidence="1">28 12/20/2015</strain>
    </source>
</reference>
<evidence type="ECO:0000313" key="1">
    <source>
        <dbReference type="EMBL" id="CAG8465232.1"/>
    </source>
</evidence>
<gene>
    <name evidence="1" type="ORF">SPELUC_LOCUS1441</name>
</gene>
<dbReference type="EMBL" id="CAJVPW010000768">
    <property type="protein sequence ID" value="CAG8465232.1"/>
    <property type="molecule type" value="Genomic_DNA"/>
</dbReference>